<proteinExistence type="predicted"/>
<evidence type="ECO:0000256" key="5">
    <source>
        <dbReference type="SAM" id="Phobius"/>
    </source>
</evidence>
<keyword evidence="4 5" id="KW-0472">Membrane</keyword>
<protein>
    <submittedName>
        <fullName evidence="6">CvpA family protein</fullName>
    </submittedName>
</protein>
<evidence type="ECO:0000256" key="2">
    <source>
        <dbReference type="ARBA" id="ARBA00022692"/>
    </source>
</evidence>
<keyword evidence="3 5" id="KW-1133">Transmembrane helix</keyword>
<feature type="transmembrane region" description="Helical" evidence="5">
    <location>
        <begin position="132"/>
        <end position="163"/>
    </location>
</feature>
<accession>A0A9D2Q7A1</accession>
<organism evidence="6 7">
    <name type="scientific">Candidatus Ruthenibacterium merdavium</name>
    <dbReference type="NCBI Taxonomy" id="2838752"/>
    <lineage>
        <taxon>Bacteria</taxon>
        <taxon>Bacillati</taxon>
        <taxon>Bacillota</taxon>
        <taxon>Clostridia</taxon>
        <taxon>Eubacteriales</taxon>
        <taxon>Oscillospiraceae</taxon>
        <taxon>Ruthenibacterium</taxon>
    </lineage>
</organism>
<evidence type="ECO:0000313" key="7">
    <source>
        <dbReference type="Proteomes" id="UP000823918"/>
    </source>
</evidence>
<reference evidence="6" key="1">
    <citation type="journal article" date="2021" name="PeerJ">
        <title>Extensive microbial diversity within the chicken gut microbiome revealed by metagenomics and culture.</title>
        <authorList>
            <person name="Gilroy R."/>
            <person name="Ravi A."/>
            <person name="Getino M."/>
            <person name="Pursley I."/>
            <person name="Horton D.L."/>
            <person name="Alikhan N.F."/>
            <person name="Baker D."/>
            <person name="Gharbi K."/>
            <person name="Hall N."/>
            <person name="Watson M."/>
            <person name="Adriaenssens E.M."/>
            <person name="Foster-Nyarko E."/>
            <person name="Jarju S."/>
            <person name="Secka A."/>
            <person name="Antonio M."/>
            <person name="Oren A."/>
            <person name="Chaudhuri R.R."/>
            <person name="La Ragione R."/>
            <person name="Hildebrand F."/>
            <person name="Pallen M.J."/>
        </authorList>
    </citation>
    <scope>NUCLEOTIDE SEQUENCE</scope>
    <source>
        <strain evidence="6">5933</strain>
    </source>
</reference>
<evidence type="ECO:0000313" key="6">
    <source>
        <dbReference type="EMBL" id="HJC72710.1"/>
    </source>
</evidence>
<evidence type="ECO:0000256" key="4">
    <source>
        <dbReference type="ARBA" id="ARBA00023136"/>
    </source>
</evidence>
<dbReference type="EMBL" id="DWWA01000038">
    <property type="protein sequence ID" value="HJC72710.1"/>
    <property type="molecule type" value="Genomic_DNA"/>
</dbReference>
<evidence type="ECO:0000256" key="3">
    <source>
        <dbReference type="ARBA" id="ARBA00022989"/>
    </source>
</evidence>
<dbReference type="AlphaFoldDB" id="A0A9D2Q7A1"/>
<keyword evidence="2 5" id="KW-0812">Transmembrane</keyword>
<feature type="transmembrane region" description="Helical" evidence="5">
    <location>
        <begin position="175"/>
        <end position="202"/>
    </location>
</feature>
<comment type="caution">
    <text evidence="6">The sequence shown here is derived from an EMBL/GenBank/DDBJ whole genome shotgun (WGS) entry which is preliminary data.</text>
</comment>
<evidence type="ECO:0000256" key="1">
    <source>
        <dbReference type="ARBA" id="ARBA00004141"/>
    </source>
</evidence>
<comment type="subcellular location">
    <subcellularLocation>
        <location evidence="1">Membrane</location>
        <topology evidence="1">Multi-pass membrane protein</topology>
    </subcellularLocation>
</comment>
<name>A0A9D2Q7A1_9FIRM</name>
<dbReference type="InterPro" id="IPR003825">
    <property type="entry name" value="Colicin-V_CvpA"/>
</dbReference>
<reference evidence="6" key="2">
    <citation type="submission" date="2021-04" db="EMBL/GenBank/DDBJ databases">
        <authorList>
            <person name="Gilroy R."/>
        </authorList>
    </citation>
    <scope>NUCLEOTIDE SEQUENCE</scope>
    <source>
        <strain evidence="6">5933</strain>
    </source>
</reference>
<feature type="transmembrane region" description="Helical" evidence="5">
    <location>
        <begin position="33"/>
        <end position="53"/>
    </location>
</feature>
<feature type="transmembrane region" description="Helical" evidence="5">
    <location>
        <begin position="6"/>
        <end position="26"/>
    </location>
</feature>
<dbReference type="GO" id="GO:0009403">
    <property type="term" value="P:toxin biosynthetic process"/>
    <property type="evidence" value="ECO:0007669"/>
    <property type="project" value="InterPro"/>
</dbReference>
<gene>
    <name evidence="6" type="ORF">H9698_07965</name>
</gene>
<dbReference type="GO" id="GO:0016020">
    <property type="term" value="C:membrane"/>
    <property type="evidence" value="ECO:0007669"/>
    <property type="project" value="UniProtKB-SubCell"/>
</dbReference>
<dbReference type="Proteomes" id="UP000823918">
    <property type="component" value="Unassembled WGS sequence"/>
</dbReference>
<dbReference type="Pfam" id="PF02674">
    <property type="entry name" value="Colicin_V"/>
    <property type="match status" value="1"/>
</dbReference>
<sequence length="231" mass="24701">MTSEINLGPALILDVLLVVVIALTAYRYMKKGFVAGLLDLVGNLLALLVAWIASDRISPTIFENFFKDGLIEKITQTVQEQGTSGLTMLVENLSSVLPEEMAQEITRSFHEILGSGAPDLALRIVDGILTPLIVPMITVVLFFIAFALCKLVISMLVAVLTNINKIPVIGSVNKLLGILVGVAGGALNAVLALCLVWAIAAITNNSLPMLNNEVLSGSMLYSVFSAYNPFL</sequence>